<evidence type="ECO:0000313" key="2">
    <source>
        <dbReference type="Proteomes" id="UP000229500"/>
    </source>
</evidence>
<proteinExistence type="predicted"/>
<organism evidence="1 2">
    <name type="scientific">Candidatus Shapirobacteria bacterium CG10_big_fil_rev_8_21_14_0_10_38_14</name>
    <dbReference type="NCBI Taxonomy" id="1974483"/>
    <lineage>
        <taxon>Bacteria</taxon>
        <taxon>Candidatus Shapironibacteriota</taxon>
    </lineage>
</organism>
<keyword evidence="1" id="KW-0067">ATP-binding</keyword>
<dbReference type="Proteomes" id="UP000229500">
    <property type="component" value="Unassembled WGS sequence"/>
</dbReference>
<gene>
    <name evidence="1" type="ORF">COU96_01080</name>
</gene>
<name>A0A2M8L5R1_9BACT</name>
<keyword evidence="1" id="KW-0347">Helicase</keyword>
<dbReference type="EMBL" id="PFEL01000049">
    <property type="protein sequence ID" value="PJE69174.1"/>
    <property type="molecule type" value="Genomic_DNA"/>
</dbReference>
<accession>A0A2M8L5R1</accession>
<comment type="caution">
    <text evidence="1">The sequence shown here is derived from an EMBL/GenBank/DDBJ whole genome shotgun (WGS) entry which is preliminary data.</text>
</comment>
<reference evidence="2" key="1">
    <citation type="submission" date="2017-09" db="EMBL/GenBank/DDBJ databases">
        <title>Depth-based differentiation of microbial function through sediment-hosted aquifers and enrichment of novel symbionts in the deep terrestrial subsurface.</title>
        <authorList>
            <person name="Probst A.J."/>
            <person name="Ladd B."/>
            <person name="Jarett J.K."/>
            <person name="Geller-Mcgrath D.E."/>
            <person name="Sieber C.M.K."/>
            <person name="Emerson J.B."/>
            <person name="Anantharaman K."/>
            <person name="Thomas B.C."/>
            <person name="Malmstrom R."/>
            <person name="Stieglmeier M."/>
            <person name="Klingl A."/>
            <person name="Woyke T."/>
            <person name="Ryan C.M."/>
            <person name="Banfield J.F."/>
        </authorList>
    </citation>
    <scope>NUCLEOTIDE SEQUENCE [LARGE SCALE GENOMIC DNA]</scope>
</reference>
<dbReference type="AlphaFoldDB" id="A0A2M8L5R1"/>
<dbReference type="PANTHER" id="PTHR40084">
    <property type="entry name" value="PHOSPHOHYDROLASE, PHP FAMILY"/>
    <property type="match status" value="1"/>
</dbReference>
<protein>
    <submittedName>
        <fullName evidence="1">DNA helicase UvrD</fullName>
    </submittedName>
</protein>
<dbReference type="PANTHER" id="PTHR40084:SF1">
    <property type="entry name" value="PHOSPHOTRANSFERASE"/>
    <property type="match status" value="1"/>
</dbReference>
<feature type="non-terminal residue" evidence="1">
    <location>
        <position position="1"/>
    </location>
</feature>
<keyword evidence="1" id="KW-0547">Nucleotide-binding</keyword>
<dbReference type="GO" id="GO:0004386">
    <property type="term" value="F:helicase activity"/>
    <property type="evidence" value="ECO:0007669"/>
    <property type="project" value="UniProtKB-KW"/>
</dbReference>
<evidence type="ECO:0000313" key="1">
    <source>
        <dbReference type="EMBL" id="PJE69174.1"/>
    </source>
</evidence>
<sequence>VEELATRPVGYQPENRPPYQMLVPLMEILAEALGVGVSSQKVQNEYNNLTENFGSEFKILLAVSLEEVAKTAGERVAEGIEKVREGEIVVEPGYDGVFGTVKIWPFDGERSRTAQGKAKQKQMSLF</sequence>
<keyword evidence="1" id="KW-0378">Hydrolase</keyword>